<feature type="region of interest" description="Disordered" evidence="13">
    <location>
        <begin position="690"/>
        <end position="710"/>
    </location>
</feature>
<comment type="subcellular location">
    <subcellularLocation>
        <location evidence="1 11">Cell outer membrane</location>
        <topology evidence="1 11">Multi-pass membrane protein</topology>
    </subcellularLocation>
</comment>
<sequence>MAEYDPRAVEIANILASITLKSNGDFVMRPGQHHGHGYTFLASAVAIALTGSSAVAKAQQLMLEEIIVTAQKRVESLQDVPISITTMSGERIDETGITGLEELTQYMPNVTINNGAGTPNLFIRGVGSGTNAGFEQSVGLYIDGVYSGRGALATVPNSMDLQRVEVLKGPQGILFGKNTIAGAINVTSAKPSSEFEGMVGVLYEPDHGEERYDLMLSGPMADNLAGRVAVRHERMDGWWENVVTGAEGRDNDIWYGRASLQWVPLETLDVHMKYEHGDFDRQSRPTYVYQSDFTGQETSLGGVPLPTVGDPRKGAGDVDGGNEITTDVFAVTLNWDLEFATLTSISAYSYYESDGSTLNTDVTATPALSRTKYEEYTQYSQEIRFVSPGGETIDWIAGAYLQRGELEISSQTVDLDFAQSGPISVVPLYSAATAGGVPSVFDQESDSWAIFGQGTWNVSDTLRFTLGARYNEESKDLDKVTVSDGLQIRFGDNFLFANPANQQLIADVRQHSFTGLSREEDKWTYSGNIQWDIGEDTMLYASVSTGFKGGGYDEAYSGAGYEIRLANPFTGELTGESVPGADPSILEYDSEEVLAYEIGAKMRLMDGAAELNLAVFRMEYDDLQTSSLIGDVFRVGNAGESISQGVELDARWQVTQGLSFGGAVAYLDAYYEDFTGATCTIPQATDPLNNPGCLREDGTNIAPGEDGGQDLEGETLTFAPEWSASLNARLILPLGSDLLLVTNLDINYEDEFYSALDLDPNTKHDAATIVNARIALTNQDHGWTVGVVGKNLTDEETTIWNQDVPFTNSNSYFALPDRPRSIAIQAQYSF</sequence>
<gene>
    <name evidence="16" type="ORF">EY643_01520</name>
</gene>
<accession>A0A5P9NF78</accession>
<evidence type="ECO:0000256" key="5">
    <source>
        <dbReference type="ARBA" id="ARBA00022692"/>
    </source>
</evidence>
<dbReference type="InterPro" id="IPR039426">
    <property type="entry name" value="TonB-dep_rcpt-like"/>
</dbReference>
<dbReference type="EMBL" id="CP036422">
    <property type="protein sequence ID" value="QFU74437.1"/>
    <property type="molecule type" value="Genomic_DNA"/>
</dbReference>
<dbReference type="KEGG" id="halc:EY643_01520"/>
<keyword evidence="3 11" id="KW-1134">Transmembrane beta strand</keyword>
<evidence type="ECO:0000256" key="10">
    <source>
        <dbReference type="ARBA" id="ARBA00023237"/>
    </source>
</evidence>
<evidence type="ECO:0000256" key="6">
    <source>
        <dbReference type="ARBA" id="ARBA00023004"/>
    </source>
</evidence>
<proteinExistence type="inferred from homology"/>
<keyword evidence="7" id="KW-0406">Ion transport</keyword>
<dbReference type="AlphaFoldDB" id="A0A5P9NF78"/>
<dbReference type="PANTHER" id="PTHR32552">
    <property type="entry name" value="FERRICHROME IRON RECEPTOR-RELATED"/>
    <property type="match status" value="1"/>
</dbReference>
<keyword evidence="6" id="KW-0408">Iron</keyword>
<keyword evidence="5 11" id="KW-0812">Transmembrane</keyword>
<evidence type="ECO:0000313" key="17">
    <source>
        <dbReference type="Proteomes" id="UP000326287"/>
    </source>
</evidence>
<feature type="domain" description="TonB-dependent receptor plug" evidence="15">
    <location>
        <begin position="77"/>
        <end position="183"/>
    </location>
</feature>
<evidence type="ECO:0000256" key="3">
    <source>
        <dbReference type="ARBA" id="ARBA00022452"/>
    </source>
</evidence>
<keyword evidence="8 12" id="KW-0798">TonB box</keyword>
<dbReference type="InterPro" id="IPR012910">
    <property type="entry name" value="Plug_dom"/>
</dbReference>
<keyword evidence="10 11" id="KW-0998">Cell outer membrane</keyword>
<evidence type="ECO:0000259" key="15">
    <source>
        <dbReference type="Pfam" id="PF07715"/>
    </source>
</evidence>
<evidence type="ECO:0000256" key="13">
    <source>
        <dbReference type="SAM" id="MobiDB-lite"/>
    </source>
</evidence>
<evidence type="ECO:0000313" key="16">
    <source>
        <dbReference type="EMBL" id="QFU74437.1"/>
    </source>
</evidence>
<keyword evidence="16" id="KW-0675">Receptor</keyword>
<dbReference type="PANTHER" id="PTHR32552:SF81">
    <property type="entry name" value="TONB-DEPENDENT OUTER MEMBRANE RECEPTOR"/>
    <property type="match status" value="1"/>
</dbReference>
<evidence type="ECO:0000256" key="2">
    <source>
        <dbReference type="ARBA" id="ARBA00022448"/>
    </source>
</evidence>
<dbReference type="InterPro" id="IPR036942">
    <property type="entry name" value="Beta-barrel_TonB_sf"/>
</dbReference>
<keyword evidence="17" id="KW-1185">Reference proteome</keyword>
<dbReference type="GO" id="GO:0006826">
    <property type="term" value="P:iron ion transport"/>
    <property type="evidence" value="ECO:0007669"/>
    <property type="project" value="UniProtKB-KW"/>
</dbReference>
<dbReference type="Pfam" id="PF00593">
    <property type="entry name" value="TonB_dep_Rec_b-barrel"/>
    <property type="match status" value="1"/>
</dbReference>
<evidence type="ECO:0000256" key="11">
    <source>
        <dbReference type="PROSITE-ProRule" id="PRU01360"/>
    </source>
</evidence>
<dbReference type="OrthoDB" id="7051185at2"/>
<dbReference type="Proteomes" id="UP000326287">
    <property type="component" value="Chromosome"/>
</dbReference>
<dbReference type="GO" id="GO:0009279">
    <property type="term" value="C:cell outer membrane"/>
    <property type="evidence" value="ECO:0007669"/>
    <property type="project" value="UniProtKB-SubCell"/>
</dbReference>
<name>A0A5P9NF78_9GAMM</name>
<dbReference type="PROSITE" id="PS52016">
    <property type="entry name" value="TONB_DEPENDENT_REC_3"/>
    <property type="match status" value="1"/>
</dbReference>
<dbReference type="SUPFAM" id="SSF56935">
    <property type="entry name" value="Porins"/>
    <property type="match status" value="1"/>
</dbReference>
<dbReference type="InterPro" id="IPR000531">
    <property type="entry name" value="Beta-barrel_TonB"/>
</dbReference>
<organism evidence="16 17">
    <name type="scientific">Halioglobus maricola</name>
    <dbReference type="NCBI Taxonomy" id="2601894"/>
    <lineage>
        <taxon>Bacteria</taxon>
        <taxon>Pseudomonadati</taxon>
        <taxon>Pseudomonadota</taxon>
        <taxon>Gammaproteobacteria</taxon>
        <taxon>Cellvibrionales</taxon>
        <taxon>Halieaceae</taxon>
        <taxon>Halioglobus</taxon>
    </lineage>
</organism>
<evidence type="ECO:0000259" key="14">
    <source>
        <dbReference type="Pfam" id="PF00593"/>
    </source>
</evidence>
<evidence type="ECO:0000256" key="9">
    <source>
        <dbReference type="ARBA" id="ARBA00023136"/>
    </source>
</evidence>
<evidence type="ECO:0000256" key="8">
    <source>
        <dbReference type="ARBA" id="ARBA00023077"/>
    </source>
</evidence>
<evidence type="ECO:0000256" key="4">
    <source>
        <dbReference type="ARBA" id="ARBA00022496"/>
    </source>
</evidence>
<keyword evidence="9 11" id="KW-0472">Membrane</keyword>
<protein>
    <submittedName>
        <fullName evidence="16">TonB-dependent receptor</fullName>
    </submittedName>
</protein>
<reference evidence="16 17" key="1">
    <citation type="submission" date="2019-02" db="EMBL/GenBank/DDBJ databases">
        <authorList>
            <person name="Li S.-H."/>
        </authorList>
    </citation>
    <scope>NUCLEOTIDE SEQUENCE [LARGE SCALE GENOMIC DNA]</scope>
    <source>
        <strain evidence="16 17">IMCC14385</strain>
    </source>
</reference>
<feature type="domain" description="TonB-dependent receptor-like beta-barrel" evidence="14">
    <location>
        <begin position="285"/>
        <end position="792"/>
    </location>
</feature>
<dbReference type="Pfam" id="PF07715">
    <property type="entry name" value="Plug"/>
    <property type="match status" value="1"/>
</dbReference>
<evidence type="ECO:0000256" key="1">
    <source>
        <dbReference type="ARBA" id="ARBA00004571"/>
    </source>
</evidence>
<keyword evidence="2 11" id="KW-0813">Transport</keyword>
<keyword evidence="4" id="KW-0410">Iron transport</keyword>
<dbReference type="Gene3D" id="2.40.170.20">
    <property type="entry name" value="TonB-dependent receptor, beta-barrel domain"/>
    <property type="match status" value="1"/>
</dbReference>
<evidence type="ECO:0000256" key="12">
    <source>
        <dbReference type="RuleBase" id="RU003357"/>
    </source>
</evidence>
<comment type="similarity">
    <text evidence="11 12">Belongs to the TonB-dependent receptor family.</text>
</comment>
<evidence type="ECO:0000256" key="7">
    <source>
        <dbReference type="ARBA" id="ARBA00023065"/>
    </source>
</evidence>